<organism evidence="2 3">
    <name type="scientific">Rubritalea profundi</name>
    <dbReference type="NCBI Taxonomy" id="1658618"/>
    <lineage>
        <taxon>Bacteria</taxon>
        <taxon>Pseudomonadati</taxon>
        <taxon>Verrucomicrobiota</taxon>
        <taxon>Verrucomicrobiia</taxon>
        <taxon>Verrucomicrobiales</taxon>
        <taxon>Rubritaleaceae</taxon>
        <taxon>Rubritalea</taxon>
    </lineage>
</organism>
<keyword evidence="3" id="KW-1185">Reference proteome</keyword>
<dbReference type="OrthoDB" id="1391570at2"/>
<evidence type="ECO:0000313" key="3">
    <source>
        <dbReference type="Proteomes" id="UP000239907"/>
    </source>
</evidence>
<gene>
    <name evidence="2" type="ORF">BSZ32_12355</name>
</gene>
<proteinExistence type="predicted"/>
<protein>
    <submittedName>
        <fullName evidence="2">Uncharacterized protein</fullName>
    </submittedName>
</protein>
<dbReference type="EMBL" id="MQWA01000001">
    <property type="protein sequence ID" value="PQJ29205.1"/>
    <property type="molecule type" value="Genomic_DNA"/>
</dbReference>
<sequence length="516" mass="57378">MKSIKSQSRLPSHSRSKFTAARQLSDKMQTAKVKLPQKLAFFFLMITLSLGVMLPIQLQAGVNVLLIGSSYHFDQKEGGKQGKRLDPKSVAEELAKILNKGKRDGSSKVKFEDIYRTKETPIALGAGGRVVPTEFHCHSLAQYYFWPEGREARLKQLKGDAGTNWDYAVIVGDPYLIDKMPGIFAEGVHLIANDLMANGKTKTVLLAPWLENADATSHLSEVVYRVGQGLDIPVAPAGETVTKAGAIGRGDSAYLAAASVFSTLSGRESWGSRANAKRAMATILKNRSKPVFTNPYSKPTPFTMEFMDKSVLTFNQTGSSSEQGIKGGIINAMKQCKITPQEVKNLDQGLIDFNYGRANSNFESNKRYKVDPRKFHRSYGFPMQEAKGTAAVSMLYGIDKRYFNKQSYDDGTDLGVAYDMCRDKEVEKNIRAVPIRLMWAKIQDLDPVLRPLRDNWHMSRLADAASGTFIVTLITGKDPRGDEPKDKAAPEWKSWKARAIGYETAMRMGLNFDFQK</sequence>
<evidence type="ECO:0000256" key="1">
    <source>
        <dbReference type="SAM" id="MobiDB-lite"/>
    </source>
</evidence>
<accession>A0A2S7U2J5</accession>
<evidence type="ECO:0000313" key="2">
    <source>
        <dbReference type="EMBL" id="PQJ29205.1"/>
    </source>
</evidence>
<reference evidence="2 3" key="1">
    <citation type="submission" date="2016-12" db="EMBL/GenBank/DDBJ databases">
        <title>Study of bacterial adaptation to deep sea.</title>
        <authorList>
            <person name="Song J."/>
            <person name="Yoshizawa S."/>
            <person name="Kogure K."/>
        </authorList>
    </citation>
    <scope>NUCLEOTIDE SEQUENCE [LARGE SCALE GENOMIC DNA]</scope>
    <source>
        <strain evidence="2 3">SAORIC-165</strain>
    </source>
</reference>
<feature type="compositionally biased region" description="Polar residues" evidence="1">
    <location>
        <begin position="1"/>
        <end position="13"/>
    </location>
</feature>
<dbReference type="Proteomes" id="UP000239907">
    <property type="component" value="Unassembled WGS sequence"/>
</dbReference>
<feature type="region of interest" description="Disordered" evidence="1">
    <location>
        <begin position="1"/>
        <end position="22"/>
    </location>
</feature>
<dbReference type="AlphaFoldDB" id="A0A2S7U2J5"/>
<name>A0A2S7U2J5_9BACT</name>
<dbReference type="RefSeq" id="WP_105043697.1">
    <property type="nucleotide sequence ID" value="NZ_MQWA01000001.1"/>
</dbReference>
<comment type="caution">
    <text evidence="2">The sequence shown here is derived from an EMBL/GenBank/DDBJ whole genome shotgun (WGS) entry which is preliminary data.</text>
</comment>